<evidence type="ECO:0000313" key="3">
    <source>
        <dbReference type="Proteomes" id="UP000823388"/>
    </source>
</evidence>
<dbReference type="EMBL" id="CM029053">
    <property type="protein sequence ID" value="KAG2550126.1"/>
    <property type="molecule type" value="Genomic_DNA"/>
</dbReference>
<dbReference type="PANTHER" id="PTHR37212:SF2">
    <property type="entry name" value="ACTIN PROTEIN 2_3 COMPLEX SUBUNIT-LIKE PROTEIN"/>
    <property type="match status" value="1"/>
</dbReference>
<sequence>MVMDEPLDFEKEEDPLLPAPRPTKRKKIIGLDDLLLDYFETGKDKLKVKPTKSNRRPREYGSDDENTDVRENEITFCKLFEDCEEKAKELDARDDVPPWGQQIFGCQKAPLNLNDMGVEACQFLQSFCVSEHLGFDLEIQQGEGFLESMLMDGWLLKLVLICGSVEDSIASWTLTKLLYSSNKKLQVSATDFWDSILSLDEDDKLLANLGYFPSYSVLKCAILSYGYLFETSGSKALTSESATADGSDVGPPHNIIAWLRVVSACCKIRKVCSIFSPSEAEELLVIVISLLLDRGLEGLLLILGDCLNSLVLYFNTSEWESSCVMVAESISKRVNMDLNCLRIVDCITAITGTNARGKFLRSQLALQLLKINFGLKVKPENAEKVGSVEKMLKLVTSINVKEKECDFFRLYVSLVLMDNLLFSSDAFRDNAMIVDTWRNYLRTCSTQIEFRNWRLYAPKVRNKASYLLQGAVFRKSGDDGSLAPR</sequence>
<dbReference type="AlphaFoldDB" id="A0A8T0NSC0"/>
<reference evidence="2" key="1">
    <citation type="submission" date="2020-05" db="EMBL/GenBank/DDBJ databases">
        <title>WGS assembly of Panicum virgatum.</title>
        <authorList>
            <person name="Lovell J.T."/>
            <person name="Jenkins J."/>
            <person name="Shu S."/>
            <person name="Juenger T.E."/>
            <person name="Schmutz J."/>
        </authorList>
    </citation>
    <scope>NUCLEOTIDE SEQUENCE</scope>
    <source>
        <strain evidence="2">AP13</strain>
    </source>
</reference>
<feature type="compositionally biased region" description="Acidic residues" evidence="1">
    <location>
        <begin position="1"/>
        <end position="15"/>
    </location>
</feature>
<gene>
    <name evidence="2" type="ORF">PVAP13_9KG238700</name>
</gene>
<evidence type="ECO:0000256" key="1">
    <source>
        <dbReference type="SAM" id="MobiDB-lite"/>
    </source>
</evidence>
<feature type="compositionally biased region" description="Basic and acidic residues" evidence="1">
    <location>
        <begin position="56"/>
        <end position="66"/>
    </location>
</feature>
<evidence type="ECO:0000313" key="2">
    <source>
        <dbReference type="EMBL" id="KAG2550126.1"/>
    </source>
</evidence>
<dbReference type="PANTHER" id="PTHR37212">
    <property type="entry name" value="ACTIN PROTEIN 2/3 COMPLEX SUBUNIT-LIKE PROTEIN"/>
    <property type="match status" value="1"/>
</dbReference>
<protein>
    <submittedName>
        <fullName evidence="2">Uncharacterized protein</fullName>
    </submittedName>
</protein>
<proteinExistence type="predicted"/>
<feature type="region of interest" description="Disordered" evidence="1">
    <location>
        <begin position="47"/>
        <end position="66"/>
    </location>
</feature>
<accession>A0A8T0NSC0</accession>
<name>A0A8T0NSC0_PANVG</name>
<comment type="caution">
    <text evidence="2">The sequence shown here is derived from an EMBL/GenBank/DDBJ whole genome shotgun (WGS) entry which is preliminary data.</text>
</comment>
<keyword evidence="3" id="KW-1185">Reference proteome</keyword>
<dbReference type="Proteomes" id="UP000823388">
    <property type="component" value="Chromosome 9K"/>
</dbReference>
<feature type="region of interest" description="Disordered" evidence="1">
    <location>
        <begin position="1"/>
        <end position="23"/>
    </location>
</feature>
<organism evidence="2 3">
    <name type="scientific">Panicum virgatum</name>
    <name type="common">Blackwell switchgrass</name>
    <dbReference type="NCBI Taxonomy" id="38727"/>
    <lineage>
        <taxon>Eukaryota</taxon>
        <taxon>Viridiplantae</taxon>
        <taxon>Streptophyta</taxon>
        <taxon>Embryophyta</taxon>
        <taxon>Tracheophyta</taxon>
        <taxon>Spermatophyta</taxon>
        <taxon>Magnoliopsida</taxon>
        <taxon>Liliopsida</taxon>
        <taxon>Poales</taxon>
        <taxon>Poaceae</taxon>
        <taxon>PACMAD clade</taxon>
        <taxon>Panicoideae</taxon>
        <taxon>Panicodae</taxon>
        <taxon>Paniceae</taxon>
        <taxon>Panicinae</taxon>
        <taxon>Panicum</taxon>
        <taxon>Panicum sect. Hiantes</taxon>
    </lineage>
</organism>